<reference evidence="1 2" key="1">
    <citation type="journal article" date="2022" name="DNA Res.">
        <title>Chromosomal-level genome assembly of the orchid tree Bauhinia variegata (Leguminosae; Cercidoideae) supports the allotetraploid origin hypothesis of Bauhinia.</title>
        <authorList>
            <person name="Zhong Y."/>
            <person name="Chen Y."/>
            <person name="Zheng D."/>
            <person name="Pang J."/>
            <person name="Liu Y."/>
            <person name="Luo S."/>
            <person name="Meng S."/>
            <person name="Qian L."/>
            <person name="Wei D."/>
            <person name="Dai S."/>
            <person name="Zhou R."/>
        </authorList>
    </citation>
    <scope>NUCLEOTIDE SEQUENCE [LARGE SCALE GENOMIC DNA]</scope>
    <source>
        <strain evidence="1">BV-YZ2020</strain>
    </source>
</reference>
<gene>
    <name evidence="1" type="ORF">L6164_036666</name>
</gene>
<dbReference type="EMBL" id="CM039439">
    <property type="protein sequence ID" value="KAI4296734.1"/>
    <property type="molecule type" value="Genomic_DNA"/>
</dbReference>
<evidence type="ECO:0000313" key="2">
    <source>
        <dbReference type="Proteomes" id="UP000828941"/>
    </source>
</evidence>
<protein>
    <submittedName>
        <fullName evidence="1">Uncharacterized protein</fullName>
    </submittedName>
</protein>
<proteinExistence type="predicted"/>
<evidence type="ECO:0000313" key="1">
    <source>
        <dbReference type="EMBL" id="KAI4296734.1"/>
    </source>
</evidence>
<comment type="caution">
    <text evidence="1">The sequence shown here is derived from an EMBL/GenBank/DDBJ whole genome shotgun (WGS) entry which is preliminary data.</text>
</comment>
<dbReference type="Proteomes" id="UP000828941">
    <property type="component" value="Chromosome 14"/>
</dbReference>
<name>A0ACB9KHW6_BAUVA</name>
<accession>A0ACB9KHW6</accession>
<organism evidence="1 2">
    <name type="scientific">Bauhinia variegata</name>
    <name type="common">Purple orchid tree</name>
    <name type="synonym">Phanera variegata</name>
    <dbReference type="NCBI Taxonomy" id="167791"/>
    <lineage>
        <taxon>Eukaryota</taxon>
        <taxon>Viridiplantae</taxon>
        <taxon>Streptophyta</taxon>
        <taxon>Embryophyta</taxon>
        <taxon>Tracheophyta</taxon>
        <taxon>Spermatophyta</taxon>
        <taxon>Magnoliopsida</taxon>
        <taxon>eudicotyledons</taxon>
        <taxon>Gunneridae</taxon>
        <taxon>Pentapetalae</taxon>
        <taxon>rosids</taxon>
        <taxon>fabids</taxon>
        <taxon>Fabales</taxon>
        <taxon>Fabaceae</taxon>
        <taxon>Cercidoideae</taxon>
        <taxon>Cercideae</taxon>
        <taxon>Bauhiniinae</taxon>
        <taxon>Bauhinia</taxon>
    </lineage>
</organism>
<sequence>MTYWVNIIVSNCIEMDPHGGESWRELVRKMLPAGASLPVDAFDLDYSIAMDYVGLFQTIFYSGFATRMSSIFANNFSLGWSITYKHFPSWIFFLFVLCLFEFYHTLLL</sequence>
<keyword evidence="2" id="KW-1185">Reference proteome</keyword>